<dbReference type="Proteomes" id="UP000007073">
    <property type="component" value="Chromosome"/>
</dbReference>
<dbReference type="AlphaFoldDB" id="Q39T65"/>
<dbReference type="PANTHER" id="PTHR13778">
    <property type="entry name" value="GLYCOSYLTRANSFERASE 8 DOMAIN-CONTAINING PROTEIN"/>
    <property type="match status" value="1"/>
</dbReference>
<dbReference type="Gene3D" id="3.90.550.10">
    <property type="entry name" value="Spore Coat Polysaccharide Biosynthesis Protein SpsA, Chain A"/>
    <property type="match status" value="1"/>
</dbReference>
<keyword evidence="5" id="KW-1185">Reference proteome</keyword>
<evidence type="ECO:0000256" key="3">
    <source>
        <dbReference type="ARBA" id="ARBA00022723"/>
    </source>
</evidence>
<sequence>MLVAINELNIPVFFAFDNNYVIPAAVAFHSLLANVNVSYKYHFIVLHEDISEENRDLLAQVVSLFSNASVEFRDMGESFKNEWENIKGKGHYTKECLYKLVPMLEFPQYDKIIWSDVDVVFKDDISDVFFMLSEENYIAGVRVCGKLDKYYENMNMPAEIKSILKNGIGAGILVYNLKKMREDNIYDDIMIALQGMSSIVVQPEQDILNIVLKDKIDYIPLRYCFCTYMYNLFKDRHKMKLKVKGNLFNYLFKGYRKNLGFDTIYSEKELLEAFESPAIIHYATSTKPWNTLFTKRKSDWLYCLLKTPFWKRYIFRY</sequence>
<dbReference type="GO" id="GO:0016757">
    <property type="term" value="F:glycosyltransferase activity"/>
    <property type="evidence" value="ECO:0007669"/>
    <property type="project" value="UniProtKB-KW"/>
</dbReference>
<accession>Q39T65</accession>
<dbReference type="CAZy" id="GT8">
    <property type="family name" value="Glycosyltransferase Family 8"/>
</dbReference>
<dbReference type="InterPro" id="IPR029044">
    <property type="entry name" value="Nucleotide-diphossugar_trans"/>
</dbReference>
<evidence type="ECO:0000256" key="2">
    <source>
        <dbReference type="ARBA" id="ARBA00022679"/>
    </source>
</evidence>
<reference evidence="4 5" key="1">
    <citation type="submission" date="2005-10" db="EMBL/GenBank/DDBJ databases">
        <title>Complete sequence of Geobacter metallireducens GS-15.</title>
        <authorList>
            <consortium name="US DOE Joint Genome Institute"/>
            <person name="Copeland A."/>
            <person name="Lucas S."/>
            <person name="Lapidus A."/>
            <person name="Barry K."/>
            <person name="Detter J.C."/>
            <person name="Glavina T."/>
            <person name="Hammon N."/>
            <person name="Israni S."/>
            <person name="Pitluck S."/>
            <person name="Di Bartolo G."/>
            <person name="Chain P."/>
            <person name="Schmutz J."/>
            <person name="Larimer F."/>
            <person name="Land M."/>
            <person name="Kyrpides N."/>
            <person name="Ivanova N."/>
            <person name="Richardson P."/>
        </authorList>
    </citation>
    <scope>NUCLEOTIDE SEQUENCE [LARGE SCALE GENOMIC DNA]</scope>
    <source>
        <strain evidence="5">ATCC 53774 / DSM 7210 / GS-15</strain>
    </source>
</reference>
<gene>
    <name evidence="4" type="ordered locus">Gmet_2334</name>
</gene>
<proteinExistence type="predicted"/>
<dbReference type="PANTHER" id="PTHR13778:SF47">
    <property type="entry name" value="LIPOPOLYSACCHARIDE 1,3-GALACTOSYLTRANSFERASE"/>
    <property type="match status" value="1"/>
</dbReference>
<keyword evidence="2 4" id="KW-0808">Transferase</keyword>
<dbReference type="InterPro" id="IPR002495">
    <property type="entry name" value="Glyco_trans_8"/>
</dbReference>
<keyword evidence="3" id="KW-0479">Metal-binding</keyword>
<dbReference type="CDD" id="cd04194">
    <property type="entry name" value="GT8_A4GalT_like"/>
    <property type="match status" value="1"/>
</dbReference>
<reference evidence="4 5" key="2">
    <citation type="journal article" date="2009" name="BMC Microbiol.">
        <title>The genome sequence of Geobacter metallireducens: features of metabolism, physiology and regulation common and dissimilar to Geobacter sulfurreducens.</title>
        <authorList>
            <person name="Aklujkar M."/>
            <person name="Krushkal J."/>
            <person name="DiBartolo G."/>
            <person name="Lapidus A."/>
            <person name="Land M.L."/>
            <person name="Lovley D.R."/>
        </authorList>
    </citation>
    <scope>NUCLEOTIDE SEQUENCE [LARGE SCALE GENOMIC DNA]</scope>
    <source>
        <strain evidence="5">ATCC 53774 / DSM 7210 / GS-15</strain>
    </source>
</reference>
<dbReference type="HOGENOM" id="CLU_050833_0_0_7"/>
<dbReference type="Pfam" id="PF01501">
    <property type="entry name" value="Glyco_transf_8"/>
    <property type="match status" value="1"/>
</dbReference>
<dbReference type="EMBL" id="CP000148">
    <property type="protein sequence ID" value="ABB32559.1"/>
    <property type="molecule type" value="Genomic_DNA"/>
</dbReference>
<organism evidence="4 5">
    <name type="scientific">Geobacter metallireducens (strain ATCC 53774 / DSM 7210 / GS-15)</name>
    <dbReference type="NCBI Taxonomy" id="269799"/>
    <lineage>
        <taxon>Bacteria</taxon>
        <taxon>Pseudomonadati</taxon>
        <taxon>Thermodesulfobacteriota</taxon>
        <taxon>Desulfuromonadia</taxon>
        <taxon>Geobacterales</taxon>
        <taxon>Geobacteraceae</taxon>
        <taxon>Geobacter</taxon>
    </lineage>
</organism>
<dbReference type="STRING" id="269799.Gmet_2334"/>
<evidence type="ECO:0000313" key="4">
    <source>
        <dbReference type="EMBL" id="ABB32559.1"/>
    </source>
</evidence>
<keyword evidence="1 4" id="KW-0328">Glycosyltransferase</keyword>
<dbReference type="SUPFAM" id="SSF53448">
    <property type="entry name" value="Nucleotide-diphospho-sugar transferases"/>
    <property type="match status" value="1"/>
</dbReference>
<protein>
    <submittedName>
        <fullName evidence="4">Galactosyltransferase/glucosyltransferase</fullName>
    </submittedName>
</protein>
<evidence type="ECO:0000313" key="5">
    <source>
        <dbReference type="Proteomes" id="UP000007073"/>
    </source>
</evidence>
<dbReference type="eggNOG" id="COG1442">
    <property type="taxonomic scope" value="Bacteria"/>
</dbReference>
<dbReference type="GO" id="GO:0046872">
    <property type="term" value="F:metal ion binding"/>
    <property type="evidence" value="ECO:0007669"/>
    <property type="project" value="UniProtKB-KW"/>
</dbReference>
<evidence type="ECO:0000256" key="1">
    <source>
        <dbReference type="ARBA" id="ARBA00022676"/>
    </source>
</evidence>
<name>Q39T65_GEOMG</name>
<dbReference type="InterPro" id="IPR050748">
    <property type="entry name" value="Glycosyltrans_8_dom-fam"/>
</dbReference>
<dbReference type="KEGG" id="gme:Gmet_2334"/>